<dbReference type="Pfam" id="PF02548">
    <property type="entry name" value="Pantoate_transf"/>
    <property type="match status" value="1"/>
</dbReference>
<dbReference type="InterPro" id="IPR003700">
    <property type="entry name" value="Pantoate_hydroxy_MeTrfase"/>
</dbReference>
<organism evidence="9 10">
    <name type="scientific">Candidatus Nitrosocosmicus franklandianus</name>
    <dbReference type="NCBI Taxonomy" id="1798806"/>
    <lineage>
        <taxon>Archaea</taxon>
        <taxon>Nitrososphaerota</taxon>
        <taxon>Nitrososphaeria</taxon>
        <taxon>Nitrososphaerales</taxon>
        <taxon>Nitrososphaeraceae</taxon>
        <taxon>Candidatus Nitrosocosmicus</taxon>
    </lineage>
</organism>
<evidence type="ECO:0000256" key="2">
    <source>
        <dbReference type="ARBA" id="ARBA00008676"/>
    </source>
</evidence>
<dbReference type="GO" id="GO:0015940">
    <property type="term" value="P:pantothenate biosynthetic process"/>
    <property type="evidence" value="ECO:0007669"/>
    <property type="project" value="UniProtKB-UniRule"/>
</dbReference>
<dbReference type="GO" id="GO:0008168">
    <property type="term" value="F:methyltransferase activity"/>
    <property type="evidence" value="ECO:0007669"/>
    <property type="project" value="UniProtKB-KW"/>
</dbReference>
<evidence type="ECO:0000256" key="3">
    <source>
        <dbReference type="ARBA" id="ARBA00022679"/>
    </source>
</evidence>
<dbReference type="HAMAP" id="MF_00156">
    <property type="entry name" value="PanB"/>
    <property type="match status" value="1"/>
</dbReference>
<evidence type="ECO:0000256" key="4">
    <source>
        <dbReference type="ARBA" id="ARBA00022993"/>
    </source>
</evidence>
<comment type="function">
    <text evidence="5">Catalyzes the reversible reaction in which hydroxymethyl group from 5,10-methylenetetrahydrofolate is transferred onto alpha-ketoisovalerate to form ketopantoate.</text>
</comment>
<dbReference type="NCBIfam" id="NF001452">
    <property type="entry name" value="PRK00311.1"/>
    <property type="match status" value="1"/>
</dbReference>
<evidence type="ECO:0000256" key="5">
    <source>
        <dbReference type="HAMAP-Rule" id="MF_00156"/>
    </source>
</evidence>
<keyword evidence="4 5" id="KW-0173">Coenzyme A biosynthesis</keyword>
<comment type="pathway">
    <text evidence="5">Cofactor biosynthesis; coenzyme A biosynthesis.</text>
</comment>
<dbReference type="AlphaFoldDB" id="A0A484IFR6"/>
<dbReference type="GO" id="GO:0005737">
    <property type="term" value="C:cytoplasm"/>
    <property type="evidence" value="ECO:0007669"/>
    <property type="project" value="UniProtKB-SubCell"/>
</dbReference>
<comment type="cofactor">
    <cofactor evidence="5 8">
        <name>Mg(2+)</name>
        <dbReference type="ChEBI" id="CHEBI:18420"/>
    </cofactor>
    <text evidence="5 8">Binds 1 Mg(2+) ion per subunit.</text>
</comment>
<dbReference type="InterPro" id="IPR040442">
    <property type="entry name" value="Pyrv_kinase-like_dom_sf"/>
</dbReference>
<evidence type="ECO:0000256" key="7">
    <source>
        <dbReference type="PIRSR" id="PIRSR000388-2"/>
    </source>
</evidence>
<dbReference type="Proteomes" id="UP000294299">
    <property type="component" value="Chromosome NFRAN"/>
</dbReference>
<comment type="similarity">
    <text evidence="2 5">Belongs to the PanB family.</text>
</comment>
<dbReference type="GO" id="GO:0003864">
    <property type="term" value="F:3-methyl-2-oxobutanoate hydroxymethyltransferase activity"/>
    <property type="evidence" value="ECO:0007669"/>
    <property type="project" value="UniProtKB-UniRule"/>
</dbReference>
<dbReference type="Gene3D" id="3.20.20.60">
    <property type="entry name" value="Phosphoenolpyruvate-binding domains"/>
    <property type="match status" value="1"/>
</dbReference>
<dbReference type="GeneID" id="39421821"/>
<gene>
    <name evidence="5 9" type="primary">panB</name>
    <name evidence="9" type="ORF">NFRAN_2677</name>
</gene>
<keyword evidence="5 8" id="KW-0479">Metal-binding</keyword>
<keyword evidence="9" id="KW-0489">Methyltransferase</keyword>
<dbReference type="KEGG" id="nfn:NFRAN_2677"/>
<dbReference type="CDD" id="cd06557">
    <property type="entry name" value="KPHMT-like"/>
    <property type="match status" value="1"/>
</dbReference>
<dbReference type="GO" id="GO:0032259">
    <property type="term" value="P:methylation"/>
    <property type="evidence" value="ECO:0007669"/>
    <property type="project" value="UniProtKB-KW"/>
</dbReference>
<dbReference type="OrthoDB" id="8414at2157"/>
<evidence type="ECO:0000256" key="8">
    <source>
        <dbReference type="PIRSR" id="PIRSR000388-3"/>
    </source>
</evidence>
<dbReference type="NCBIfam" id="TIGR00222">
    <property type="entry name" value="panB"/>
    <property type="match status" value="1"/>
</dbReference>
<dbReference type="PANTHER" id="PTHR20881">
    <property type="entry name" value="3-METHYL-2-OXOBUTANOATE HYDROXYMETHYLTRANSFERASE"/>
    <property type="match status" value="1"/>
</dbReference>
<feature type="binding site" evidence="5 8">
    <location>
        <position position="114"/>
    </location>
    <ligand>
        <name>Mg(2+)</name>
        <dbReference type="ChEBI" id="CHEBI:18420"/>
    </ligand>
</feature>
<evidence type="ECO:0000313" key="9">
    <source>
        <dbReference type="EMBL" id="VFJ14999.1"/>
    </source>
</evidence>
<keyword evidence="3 5" id="KW-0808">Transferase</keyword>
<protein>
    <recommendedName>
        <fullName evidence="5">3-methyl-2-oxobutanoate hydroxymethyltransferase</fullName>
        <ecNumber evidence="5">2.1.2.11</ecNumber>
    </recommendedName>
    <alternativeName>
        <fullName evidence="5">Ketopantoate hydroxymethyltransferase</fullName>
        <shortName evidence="5">KPHMT</shortName>
    </alternativeName>
</protein>
<comment type="subunit">
    <text evidence="5">Homodecamer; pentamer of dimers.</text>
</comment>
<keyword evidence="10" id="KW-1185">Reference proteome</keyword>
<dbReference type="GO" id="GO:0015937">
    <property type="term" value="P:coenzyme A biosynthetic process"/>
    <property type="evidence" value="ECO:0007669"/>
    <property type="project" value="UniProtKB-UniRule"/>
</dbReference>
<feature type="binding site" evidence="5 8">
    <location>
        <position position="83"/>
    </location>
    <ligand>
        <name>Mg(2+)</name>
        <dbReference type="ChEBI" id="CHEBI:18420"/>
    </ligand>
</feature>
<dbReference type="FunFam" id="3.20.20.60:FF:000003">
    <property type="entry name" value="3-methyl-2-oxobutanoate hydroxymethyltransferase"/>
    <property type="match status" value="1"/>
</dbReference>
<dbReference type="InterPro" id="IPR015813">
    <property type="entry name" value="Pyrv/PenolPyrv_kinase-like_dom"/>
</dbReference>
<sequence length="286" mass="31113">MSPSIHDILQKKKKAEKIAVITAYDFTSAKICDEAGIDIALVGDSAGMVMMGNSSTIAVTMEEMMSFCKSVVNGTKNALIVADMPFGSYQVDMTLAVANAVKLIKLGCHAVKIEGGLEVIPLIRRLTEYGIPVMGHIGLKPQTTVLWQGYKVQGKTSDAAIELYDQAIEIEKAGAFSLVLELVTKEVSNEISRALTIPTIGIGSGSGCDGQVIVYHDLLGLFNNFKPKFVKRYLDSFTLSVEAVKRYKSEILSGIFPGEEHAFSMPEEESINFTNYLSTMRSRHGS</sequence>
<feature type="binding site" evidence="5 7">
    <location>
        <position position="83"/>
    </location>
    <ligand>
        <name>3-methyl-2-oxobutanoate</name>
        <dbReference type="ChEBI" id="CHEBI:11851"/>
    </ligand>
</feature>
<dbReference type="EMBL" id="LR216287">
    <property type="protein sequence ID" value="VFJ14999.1"/>
    <property type="molecule type" value="Genomic_DNA"/>
</dbReference>
<proteinExistence type="inferred from homology"/>
<feature type="active site" description="Proton acceptor" evidence="5 6">
    <location>
        <position position="181"/>
    </location>
</feature>
<feature type="binding site" evidence="5 7">
    <location>
        <begin position="44"/>
        <end position="45"/>
    </location>
    <ligand>
        <name>3-methyl-2-oxobutanoate</name>
        <dbReference type="ChEBI" id="CHEBI:11851"/>
    </ligand>
</feature>
<evidence type="ECO:0000256" key="6">
    <source>
        <dbReference type="PIRSR" id="PIRSR000388-1"/>
    </source>
</evidence>
<dbReference type="SUPFAM" id="SSF51621">
    <property type="entry name" value="Phosphoenolpyruvate/pyruvate domain"/>
    <property type="match status" value="1"/>
</dbReference>
<reference evidence="9 10" key="1">
    <citation type="submission" date="2019-02" db="EMBL/GenBank/DDBJ databases">
        <authorList>
            <person name="Lehtovirta-Morley E L."/>
        </authorList>
    </citation>
    <scope>NUCLEOTIDE SEQUENCE [LARGE SCALE GENOMIC DNA]</scope>
    <source>
        <strain evidence="9">NFRAN1</strain>
    </source>
</reference>
<comment type="pathway">
    <text evidence="1">Cofactor biosynthesis; (R)-pantothenate biosynthesis; (R)-pantoate from 3-methyl-2-oxobutanoate: step 1/2.</text>
</comment>
<evidence type="ECO:0000313" key="10">
    <source>
        <dbReference type="Proteomes" id="UP000294299"/>
    </source>
</evidence>
<dbReference type="UniPathway" id="UPA00241"/>
<dbReference type="EC" id="2.1.2.11" evidence="5"/>
<keyword evidence="5" id="KW-0963">Cytoplasm</keyword>
<dbReference type="RefSeq" id="WP_134485039.1">
    <property type="nucleotide sequence ID" value="NZ_LR216287.1"/>
</dbReference>
<dbReference type="PANTHER" id="PTHR20881:SF0">
    <property type="entry name" value="3-METHYL-2-OXOBUTANOATE HYDROXYMETHYLTRANSFERASE"/>
    <property type="match status" value="1"/>
</dbReference>
<dbReference type="GO" id="GO:0000287">
    <property type="term" value="F:magnesium ion binding"/>
    <property type="evidence" value="ECO:0007669"/>
    <property type="project" value="TreeGrafter"/>
</dbReference>
<name>A0A484IFR6_9ARCH</name>
<feature type="binding site" evidence="5 8">
    <location>
        <position position="44"/>
    </location>
    <ligand>
        <name>Mg(2+)</name>
        <dbReference type="ChEBI" id="CHEBI:18420"/>
    </ligand>
</feature>
<dbReference type="PIRSF" id="PIRSF000388">
    <property type="entry name" value="Pantoate_hydroxy_MeTrfase"/>
    <property type="match status" value="1"/>
</dbReference>
<keyword evidence="5 8" id="KW-0460">Magnesium</keyword>
<comment type="subcellular location">
    <subcellularLocation>
        <location evidence="5">Cytoplasm</location>
    </subcellularLocation>
</comment>
<accession>A0A484IFR6</accession>
<evidence type="ECO:0000256" key="1">
    <source>
        <dbReference type="ARBA" id="ARBA00005033"/>
    </source>
</evidence>
<comment type="catalytic activity">
    <reaction evidence="5">
        <text>(6R)-5,10-methylene-5,6,7,8-tetrahydrofolate + 3-methyl-2-oxobutanoate + H2O = 2-dehydropantoate + (6S)-5,6,7,8-tetrahydrofolate</text>
        <dbReference type="Rhea" id="RHEA:11824"/>
        <dbReference type="ChEBI" id="CHEBI:11561"/>
        <dbReference type="ChEBI" id="CHEBI:11851"/>
        <dbReference type="ChEBI" id="CHEBI:15377"/>
        <dbReference type="ChEBI" id="CHEBI:15636"/>
        <dbReference type="ChEBI" id="CHEBI:57453"/>
        <dbReference type="EC" id="2.1.2.11"/>
    </reaction>
</comment>
<feature type="binding site" evidence="5 7">
    <location>
        <position position="112"/>
    </location>
    <ligand>
        <name>3-methyl-2-oxobutanoate</name>
        <dbReference type="ChEBI" id="CHEBI:11851"/>
    </ligand>
</feature>